<keyword evidence="2" id="KW-1185">Reference proteome</keyword>
<dbReference type="AlphaFoldDB" id="A0A1T5CZT3"/>
<evidence type="ECO:0008006" key="3">
    <source>
        <dbReference type="Google" id="ProtNLM"/>
    </source>
</evidence>
<sequence length="146" mass="15871">MPSTTDALIVLYVNTTDIIQYSNSQKPQVLSCVYLADNQGDIDPADKTEFTTKLSGNSQIAWVGAVMNMAVDLLDYVLINDITNISGGIPIQKRPKQNGSGDTHIDAFITGNKPPSGSITSYTLNFSVFVGGQEHVYSIDPQLKMR</sequence>
<protein>
    <recommendedName>
        <fullName evidence="3">Inclusion body protein</fullName>
    </recommendedName>
</protein>
<accession>A0A1T5CZT3</accession>
<dbReference type="OrthoDB" id="826683at2"/>
<reference evidence="2" key="1">
    <citation type="submission" date="2017-02" db="EMBL/GenBank/DDBJ databases">
        <authorList>
            <person name="Varghese N."/>
            <person name="Submissions S."/>
        </authorList>
    </citation>
    <scope>NUCLEOTIDE SEQUENCE [LARGE SCALE GENOMIC DNA]</scope>
    <source>
        <strain evidence="2">DSM 23546</strain>
    </source>
</reference>
<dbReference type="Proteomes" id="UP000190339">
    <property type="component" value="Unassembled WGS sequence"/>
</dbReference>
<evidence type="ECO:0000313" key="1">
    <source>
        <dbReference type="EMBL" id="SKB64909.1"/>
    </source>
</evidence>
<gene>
    <name evidence="1" type="ORF">SAMN05660866_02566</name>
</gene>
<organism evidence="1 2">
    <name type="scientific">Maribacter arcticus</name>
    <dbReference type="NCBI Taxonomy" id="561365"/>
    <lineage>
        <taxon>Bacteria</taxon>
        <taxon>Pseudomonadati</taxon>
        <taxon>Bacteroidota</taxon>
        <taxon>Flavobacteriia</taxon>
        <taxon>Flavobacteriales</taxon>
        <taxon>Flavobacteriaceae</taxon>
        <taxon>Maribacter</taxon>
    </lineage>
</organism>
<proteinExistence type="predicted"/>
<name>A0A1T5CZT3_9FLAO</name>
<dbReference type="RefSeq" id="WP_079513013.1">
    <property type="nucleotide sequence ID" value="NZ_FUYL01000008.1"/>
</dbReference>
<dbReference type="EMBL" id="FUYL01000008">
    <property type="protein sequence ID" value="SKB64909.1"/>
    <property type="molecule type" value="Genomic_DNA"/>
</dbReference>
<evidence type="ECO:0000313" key="2">
    <source>
        <dbReference type="Proteomes" id="UP000190339"/>
    </source>
</evidence>